<dbReference type="GO" id="GO:0005524">
    <property type="term" value="F:ATP binding"/>
    <property type="evidence" value="ECO:0007669"/>
    <property type="project" value="InterPro"/>
</dbReference>
<dbReference type="InterPro" id="IPR050191">
    <property type="entry name" value="ATP-dep_DNA_ligase"/>
</dbReference>
<evidence type="ECO:0000256" key="2">
    <source>
        <dbReference type="ARBA" id="ARBA00022598"/>
    </source>
</evidence>
<dbReference type="GO" id="GO:0006281">
    <property type="term" value="P:DNA repair"/>
    <property type="evidence" value="ECO:0007669"/>
    <property type="project" value="InterPro"/>
</dbReference>
<accession>A0A1V0V0F4</accession>
<evidence type="ECO:0000313" key="5">
    <source>
        <dbReference type="Proteomes" id="UP000192727"/>
    </source>
</evidence>
<proteinExistence type="inferred from homology"/>
<evidence type="ECO:0000259" key="3">
    <source>
        <dbReference type="Pfam" id="PF01068"/>
    </source>
</evidence>
<dbReference type="GO" id="GO:0006310">
    <property type="term" value="P:DNA recombination"/>
    <property type="evidence" value="ECO:0007669"/>
    <property type="project" value="InterPro"/>
</dbReference>
<dbReference type="RefSeq" id="WP_083041652.1">
    <property type="nucleotide sequence ID" value="NZ_CP020558.1"/>
</dbReference>
<dbReference type="Pfam" id="PF01068">
    <property type="entry name" value="DNA_ligase_A_M"/>
    <property type="match status" value="1"/>
</dbReference>
<dbReference type="InterPro" id="IPR012310">
    <property type="entry name" value="DNA_ligase_ATP-dep_cent"/>
</dbReference>
<dbReference type="Gene3D" id="3.30.470.30">
    <property type="entry name" value="DNA ligase/mRNA capping enzyme"/>
    <property type="match status" value="1"/>
</dbReference>
<reference evidence="4 5" key="1">
    <citation type="submission" date="2017-03" db="EMBL/GenBank/DDBJ databases">
        <title>Paenibacillus larvae genome sequencing.</title>
        <authorList>
            <person name="Dingman D.W."/>
        </authorList>
    </citation>
    <scope>NUCLEOTIDE SEQUENCE [LARGE SCALE GENOMIC DNA]</scope>
    <source>
        <strain evidence="4 5">SAG 10367</strain>
        <plasmid evidence="5">pplp3</plasmid>
    </source>
</reference>
<sequence>MLNQPLKPMLLHPLQPNQIKKNWKSSLKWDGFRSLIHYDNGKVRAFTRQGTEITSRFPELTNIRLPVKTAILDGECIVFDLTQPRDQPQKYWWDDAMTRFNTKNEAAVKRIAATLRAHFPLWDILYLDGIPMLDKSFMERRETLSAIVQRSETLSVTPLYDDGQALFLKAKELGLEGICQYNPDSPLQLDTRSKNMVKVKAYQYITCQISSMRLKGGFGWGLTVNGKYIGVIEFPPSSEVIRSFNQISRQLVRGENKDWRFLEPIISCKVKFQCFTKDGKLRSPKFESFCTTISVGD</sequence>
<gene>
    <name evidence="4" type="ORF">B7C51_24665</name>
</gene>
<keyword evidence="2 4" id="KW-0436">Ligase</keyword>
<geneLocation type="plasmid" evidence="5">
    <name>pplp3</name>
</geneLocation>
<dbReference type="PANTHER" id="PTHR45674:SF4">
    <property type="entry name" value="DNA LIGASE 1"/>
    <property type="match status" value="1"/>
</dbReference>
<feature type="domain" description="ATP-dependent DNA ligase family profile" evidence="3">
    <location>
        <begin position="20"/>
        <end position="200"/>
    </location>
</feature>
<name>A0A1V0V0F4_9BACL</name>
<keyword evidence="4" id="KW-0614">Plasmid</keyword>
<dbReference type="PANTHER" id="PTHR45674">
    <property type="entry name" value="DNA LIGASE 1/3 FAMILY MEMBER"/>
    <property type="match status" value="1"/>
</dbReference>
<evidence type="ECO:0000256" key="1">
    <source>
        <dbReference type="ARBA" id="ARBA00007572"/>
    </source>
</evidence>
<dbReference type="EMBL" id="CP020558">
    <property type="protein sequence ID" value="ARF70670.1"/>
    <property type="molecule type" value="Genomic_DNA"/>
</dbReference>
<evidence type="ECO:0000313" key="4">
    <source>
        <dbReference type="EMBL" id="ARF70670.1"/>
    </source>
</evidence>
<dbReference type="SUPFAM" id="SSF56091">
    <property type="entry name" value="DNA ligase/mRNA capping enzyme, catalytic domain"/>
    <property type="match status" value="1"/>
</dbReference>
<protein>
    <submittedName>
        <fullName evidence="4">DNA ligase</fullName>
    </submittedName>
</protein>
<dbReference type="GO" id="GO:0003910">
    <property type="term" value="F:DNA ligase (ATP) activity"/>
    <property type="evidence" value="ECO:0007669"/>
    <property type="project" value="InterPro"/>
</dbReference>
<dbReference type="Proteomes" id="UP000192727">
    <property type="component" value="Plasmid pPLP3"/>
</dbReference>
<dbReference type="AlphaFoldDB" id="A0A1V0V0F4"/>
<organism evidence="4 5">
    <name type="scientific">Paenibacillus larvae subsp. pulvifaciens</name>
    <dbReference type="NCBI Taxonomy" id="1477"/>
    <lineage>
        <taxon>Bacteria</taxon>
        <taxon>Bacillati</taxon>
        <taxon>Bacillota</taxon>
        <taxon>Bacilli</taxon>
        <taxon>Bacillales</taxon>
        <taxon>Paenibacillaceae</taxon>
        <taxon>Paenibacillus</taxon>
    </lineage>
</organism>
<comment type="similarity">
    <text evidence="1">Belongs to the ATP-dependent DNA ligase family.</text>
</comment>